<name>A0A2T1KDT8_9GAMM</name>
<reference evidence="2 3" key="1">
    <citation type="submission" date="2018-03" db="EMBL/GenBank/DDBJ databases">
        <title>Marinobacter brunus sp. nov., a marine bacterium of Gamma-proteobacteria isolated from the surface seawater of the South China Sea.</title>
        <authorList>
            <person name="Cheng H."/>
            <person name="Wu Y.-H."/>
            <person name="Xamxidin M."/>
            <person name="Xu X.-W."/>
        </authorList>
    </citation>
    <scope>NUCLEOTIDE SEQUENCE [LARGE SCALE GENOMIC DNA]</scope>
    <source>
        <strain evidence="2 3">NH169-3</strain>
    </source>
</reference>
<feature type="transmembrane region" description="Helical" evidence="1">
    <location>
        <begin position="20"/>
        <end position="40"/>
    </location>
</feature>
<sequence>MSDGIYGSEAPLMGSNLLDFLVQPWISVLFAFFMLAYVYIRFRYMPIARRRLGDLSYLAVVSALMMGFQLAFYLPVVKAPAV</sequence>
<dbReference type="Proteomes" id="UP000239866">
    <property type="component" value="Unassembled WGS sequence"/>
</dbReference>
<accession>A0A2T1KDT8</accession>
<keyword evidence="1" id="KW-0472">Membrane</keyword>
<dbReference type="AlphaFoldDB" id="A0A2T1KDT8"/>
<feature type="transmembrane region" description="Helical" evidence="1">
    <location>
        <begin position="52"/>
        <end position="74"/>
    </location>
</feature>
<gene>
    <name evidence="2" type="ORF">C7H09_08925</name>
</gene>
<comment type="caution">
    <text evidence="2">The sequence shown here is derived from an EMBL/GenBank/DDBJ whole genome shotgun (WGS) entry which is preliminary data.</text>
</comment>
<organism evidence="2 3">
    <name type="scientific">Marinobacter fuscus</name>
    <dbReference type="NCBI Taxonomy" id="2109942"/>
    <lineage>
        <taxon>Bacteria</taxon>
        <taxon>Pseudomonadati</taxon>
        <taxon>Pseudomonadota</taxon>
        <taxon>Gammaproteobacteria</taxon>
        <taxon>Pseudomonadales</taxon>
        <taxon>Marinobacteraceae</taxon>
        <taxon>Marinobacter</taxon>
    </lineage>
</organism>
<keyword evidence="1" id="KW-1133">Transmembrane helix</keyword>
<dbReference type="EMBL" id="PXNP01000053">
    <property type="protein sequence ID" value="PSF08275.1"/>
    <property type="molecule type" value="Genomic_DNA"/>
</dbReference>
<protein>
    <submittedName>
        <fullName evidence="2">Uncharacterized protein</fullName>
    </submittedName>
</protein>
<evidence type="ECO:0000313" key="3">
    <source>
        <dbReference type="Proteomes" id="UP000239866"/>
    </source>
</evidence>
<evidence type="ECO:0000256" key="1">
    <source>
        <dbReference type="SAM" id="Phobius"/>
    </source>
</evidence>
<keyword evidence="3" id="KW-1185">Reference proteome</keyword>
<evidence type="ECO:0000313" key="2">
    <source>
        <dbReference type="EMBL" id="PSF08275.1"/>
    </source>
</evidence>
<keyword evidence="1" id="KW-0812">Transmembrane</keyword>
<proteinExistence type="predicted"/>